<dbReference type="InterPro" id="IPR027994">
    <property type="entry name" value="WxL_dom"/>
</dbReference>
<proteinExistence type="predicted"/>
<dbReference type="RefSeq" id="WP_209557321.1">
    <property type="nucleotide sequence ID" value="NZ_JAEDXU010000004.1"/>
</dbReference>
<evidence type="ECO:0000259" key="3">
    <source>
        <dbReference type="Pfam" id="PF13731"/>
    </source>
</evidence>
<dbReference type="EMBL" id="JAEDXU010000004">
    <property type="protein sequence ID" value="MBP1046503.1"/>
    <property type="molecule type" value="Genomic_DNA"/>
</dbReference>
<protein>
    <submittedName>
        <fullName evidence="4">WxL domain-containing protein</fullName>
    </submittedName>
</protein>
<dbReference type="Pfam" id="PF13731">
    <property type="entry name" value="WxL"/>
    <property type="match status" value="1"/>
</dbReference>
<keyword evidence="5" id="KW-1185">Reference proteome</keyword>
<evidence type="ECO:0000256" key="2">
    <source>
        <dbReference type="SAM" id="SignalP"/>
    </source>
</evidence>
<sequence>MKLSHKLCGAALVAAAGVALAVPNTTNALEHAHQGNAYIEFTRDSSRETDVTQITKPTDSTGSKATDIDPTDVQPTNPGDFGIIFVTPLNFGQHEIMNGTVTEDYFAAPFTGNANAADEWSSPNFVKFRDDRQTLDHKYKLSVQMISPFTGTVDGGTHTLNGATITYNNLNLASVDNPAHYPTTPQFETNITIADGLEKQLAYTNVEATKGIGVYELCFGDDTTADTSVKFHLPSDELAYTSAYQAVVEWTMETVN</sequence>
<comment type="caution">
    <text evidence="4">The sequence shown here is derived from an EMBL/GenBank/DDBJ whole genome shotgun (WGS) entry which is preliminary data.</text>
</comment>
<keyword evidence="2" id="KW-0732">Signal</keyword>
<evidence type="ECO:0000313" key="4">
    <source>
        <dbReference type="EMBL" id="MBP1046503.1"/>
    </source>
</evidence>
<feature type="chain" id="PRO_5047172459" evidence="2">
    <location>
        <begin position="22"/>
        <end position="256"/>
    </location>
</feature>
<accession>A0ABS4CIP9</accession>
<gene>
    <name evidence="4" type="ORF">I6N96_09415</name>
</gene>
<evidence type="ECO:0000313" key="5">
    <source>
        <dbReference type="Proteomes" id="UP000673375"/>
    </source>
</evidence>
<dbReference type="Proteomes" id="UP000673375">
    <property type="component" value="Unassembled WGS sequence"/>
</dbReference>
<feature type="domain" description="WxL" evidence="3">
    <location>
        <begin position="33"/>
        <end position="254"/>
    </location>
</feature>
<organism evidence="4 5">
    <name type="scientific">Enterococcus larvae</name>
    <dbReference type="NCBI Taxonomy" id="2794352"/>
    <lineage>
        <taxon>Bacteria</taxon>
        <taxon>Bacillati</taxon>
        <taxon>Bacillota</taxon>
        <taxon>Bacilli</taxon>
        <taxon>Lactobacillales</taxon>
        <taxon>Enterococcaceae</taxon>
        <taxon>Enterococcus</taxon>
    </lineage>
</organism>
<feature type="signal peptide" evidence="2">
    <location>
        <begin position="1"/>
        <end position="21"/>
    </location>
</feature>
<reference evidence="4 5" key="1">
    <citation type="submission" date="2020-12" db="EMBL/GenBank/DDBJ databases">
        <title>Vagococcus allomyrinae sp. nov. and Enterococcus lavae sp. nov., isolated from the larvae of Allomyrina dichotoma.</title>
        <authorList>
            <person name="Lee S.D."/>
        </authorList>
    </citation>
    <scope>NUCLEOTIDE SEQUENCE [LARGE SCALE GENOMIC DNA]</scope>
    <source>
        <strain evidence="4 5">BWM-S5</strain>
    </source>
</reference>
<feature type="region of interest" description="Disordered" evidence="1">
    <location>
        <begin position="44"/>
        <end position="73"/>
    </location>
</feature>
<feature type="compositionally biased region" description="Polar residues" evidence="1">
    <location>
        <begin position="51"/>
        <end position="64"/>
    </location>
</feature>
<evidence type="ECO:0000256" key="1">
    <source>
        <dbReference type="SAM" id="MobiDB-lite"/>
    </source>
</evidence>
<name>A0ABS4CIP9_9ENTE</name>